<dbReference type="EMBL" id="VIIS01001457">
    <property type="protein sequence ID" value="KAF0297952.1"/>
    <property type="molecule type" value="Genomic_DNA"/>
</dbReference>
<accession>A0A6A4W4N9</accession>
<name>A0A6A4W4N9_AMPAM</name>
<reference evidence="2 3" key="1">
    <citation type="submission" date="2019-07" db="EMBL/GenBank/DDBJ databases">
        <title>Draft genome assembly of a fouling barnacle, Amphibalanus amphitrite (Darwin, 1854): The first reference genome for Thecostraca.</title>
        <authorList>
            <person name="Kim W."/>
        </authorList>
    </citation>
    <scope>NUCLEOTIDE SEQUENCE [LARGE SCALE GENOMIC DNA]</scope>
    <source>
        <strain evidence="2">SNU_AA5</strain>
        <tissue evidence="2">Soma without cirri and trophi</tissue>
    </source>
</reference>
<gene>
    <name evidence="2" type="ORF">FJT64_004679</name>
</gene>
<dbReference type="AlphaFoldDB" id="A0A6A4W4N9"/>
<keyword evidence="3" id="KW-1185">Reference proteome</keyword>
<organism evidence="2 3">
    <name type="scientific">Amphibalanus amphitrite</name>
    <name type="common">Striped barnacle</name>
    <name type="synonym">Balanus amphitrite</name>
    <dbReference type="NCBI Taxonomy" id="1232801"/>
    <lineage>
        <taxon>Eukaryota</taxon>
        <taxon>Metazoa</taxon>
        <taxon>Ecdysozoa</taxon>
        <taxon>Arthropoda</taxon>
        <taxon>Crustacea</taxon>
        <taxon>Multicrustacea</taxon>
        <taxon>Cirripedia</taxon>
        <taxon>Thoracica</taxon>
        <taxon>Thoracicalcarea</taxon>
        <taxon>Balanomorpha</taxon>
        <taxon>Balanoidea</taxon>
        <taxon>Balanidae</taxon>
        <taxon>Amphibalaninae</taxon>
        <taxon>Amphibalanus</taxon>
    </lineage>
</organism>
<feature type="compositionally biased region" description="Low complexity" evidence="1">
    <location>
        <begin position="479"/>
        <end position="504"/>
    </location>
</feature>
<dbReference type="Proteomes" id="UP000440578">
    <property type="component" value="Unassembled WGS sequence"/>
</dbReference>
<comment type="caution">
    <text evidence="2">The sequence shown here is derived from an EMBL/GenBank/DDBJ whole genome shotgun (WGS) entry which is preliminary data.</text>
</comment>
<proteinExistence type="predicted"/>
<sequence>MSRGKVRYVVKGKDAETFCPDPVSSLHMLLHSTGITLGHSVSLTTHPAVPRHTFVDPLIRMSAPLKEADYRLMSAAAEPANSRDWPFRAAGGMALVDRYWSPHRFGHRLLVTAADPRYQAEMMLQWMGTTQPDDMDLAPGDAVLLGQTTCLDSKACPAHGQSAPCRGYRSAECRCQESVQPTIACQLPSPVATGCEPASGARRSCPYRAVVGADLQRRAHPGCSRLTAVANGLAAVHADVRRFLEAPQYPWRHFVVTILACTGWWRLSDVTVGFPAAYGSQLRGAGLPADRDQLCAALRVYITNAEAQSLGGDSRLTHETFCLDDVVLGAAAHLGRPRRPPPQPAIVTRDAVHLWLGPQPEGLDIDLSQLVVKLFAVPAGPTAVPAYSVLHELDGEQLPADQCVIEISDQNDTRTTPAATTTVSPNATFRPMNLSAATGAMTDDLTTSTGSIFGMAVLLLLLAYCMCQRTAGGGDWESDSSWSESPASWTTSSTSSWTTTPSSSADHYSTESFDFERDAQLVGGRATLQYMRRVQEEALRRRRLELSHPCTVQSD</sequence>
<protein>
    <submittedName>
        <fullName evidence="2">Uncharacterized protein</fullName>
    </submittedName>
</protein>
<evidence type="ECO:0000256" key="1">
    <source>
        <dbReference type="SAM" id="MobiDB-lite"/>
    </source>
</evidence>
<feature type="region of interest" description="Disordered" evidence="1">
    <location>
        <begin position="474"/>
        <end position="504"/>
    </location>
</feature>
<dbReference type="OrthoDB" id="6395104at2759"/>
<evidence type="ECO:0000313" key="2">
    <source>
        <dbReference type="EMBL" id="KAF0297952.1"/>
    </source>
</evidence>
<evidence type="ECO:0000313" key="3">
    <source>
        <dbReference type="Proteomes" id="UP000440578"/>
    </source>
</evidence>